<keyword evidence="4" id="KW-1185">Reference proteome</keyword>
<keyword evidence="1" id="KW-0472">Membrane</keyword>
<dbReference type="EMBL" id="LGKO01000002">
    <property type="protein sequence ID" value="KPL84547.1"/>
    <property type="molecule type" value="Genomic_DNA"/>
</dbReference>
<feature type="domain" description="SH3b" evidence="2">
    <location>
        <begin position="48"/>
        <end position="119"/>
    </location>
</feature>
<dbReference type="PROSITE" id="PS51781">
    <property type="entry name" value="SH3B"/>
    <property type="match status" value="1"/>
</dbReference>
<proteinExistence type="predicted"/>
<sequence length="208" mass="21586">MTLKRFWVLVALLVIVGLLFVQPLFSDSDARAQIPTVDIPTVTSTPSGPMVTVKAGLGEDFVNVRSGPGGVYPRIGVLLLGQKVPAKGRSPGGEWIMIEYPGVPGGVGWVYAARVDVTPGAELPIVEPPPTVTPQTTPTIDPTLAAQFVFTPQPTRLPTFTPAPSLVVPTFTDASAPSGAAGVPAGLVIIVLLSVGILVGIFAFLQGR</sequence>
<evidence type="ECO:0000313" key="4">
    <source>
        <dbReference type="Proteomes" id="UP000050544"/>
    </source>
</evidence>
<feature type="transmembrane region" description="Helical" evidence="1">
    <location>
        <begin position="185"/>
        <end position="205"/>
    </location>
</feature>
<dbReference type="OrthoDB" id="163971at2"/>
<accession>A0A0P6YNY7</accession>
<dbReference type="Gene3D" id="2.30.30.40">
    <property type="entry name" value="SH3 Domains"/>
    <property type="match status" value="1"/>
</dbReference>
<keyword evidence="1" id="KW-0812">Transmembrane</keyword>
<organism evidence="3 4">
    <name type="scientific">Thermanaerothrix daxensis</name>
    <dbReference type="NCBI Taxonomy" id="869279"/>
    <lineage>
        <taxon>Bacteria</taxon>
        <taxon>Bacillati</taxon>
        <taxon>Chloroflexota</taxon>
        <taxon>Anaerolineae</taxon>
        <taxon>Anaerolineales</taxon>
        <taxon>Anaerolineaceae</taxon>
        <taxon>Thermanaerothrix</taxon>
    </lineage>
</organism>
<dbReference type="AlphaFoldDB" id="A0A0P6YNY7"/>
<dbReference type="Proteomes" id="UP000050544">
    <property type="component" value="Unassembled WGS sequence"/>
</dbReference>
<protein>
    <recommendedName>
        <fullName evidence="2">SH3b domain-containing protein</fullName>
    </recommendedName>
</protein>
<gene>
    <name evidence="3" type="ORF">SE15_05565</name>
</gene>
<keyword evidence="1" id="KW-1133">Transmembrane helix</keyword>
<name>A0A0P6YNY7_9CHLR</name>
<dbReference type="Pfam" id="PF08239">
    <property type="entry name" value="SH3_3"/>
    <property type="match status" value="1"/>
</dbReference>
<dbReference type="PATRIC" id="fig|869279.4.peg.1120"/>
<comment type="caution">
    <text evidence="3">The sequence shown here is derived from an EMBL/GenBank/DDBJ whole genome shotgun (WGS) entry which is preliminary data.</text>
</comment>
<dbReference type="InterPro" id="IPR003646">
    <property type="entry name" value="SH3-like_bac-type"/>
</dbReference>
<evidence type="ECO:0000256" key="1">
    <source>
        <dbReference type="SAM" id="Phobius"/>
    </source>
</evidence>
<evidence type="ECO:0000259" key="2">
    <source>
        <dbReference type="PROSITE" id="PS51781"/>
    </source>
</evidence>
<dbReference type="RefSeq" id="WP_054521087.1">
    <property type="nucleotide sequence ID" value="NZ_LGKO01000002.1"/>
</dbReference>
<reference evidence="3 4" key="1">
    <citation type="submission" date="2015-07" db="EMBL/GenBank/DDBJ databases">
        <title>Whole genome sequence of Thermanaerothrix daxensis DSM 23592.</title>
        <authorList>
            <person name="Hemp J."/>
            <person name="Ward L.M."/>
            <person name="Pace L.A."/>
            <person name="Fischer W.W."/>
        </authorList>
    </citation>
    <scope>NUCLEOTIDE SEQUENCE [LARGE SCALE GENOMIC DNA]</scope>
    <source>
        <strain evidence="3 4">GNS-1</strain>
    </source>
</reference>
<evidence type="ECO:0000313" key="3">
    <source>
        <dbReference type="EMBL" id="KPL84547.1"/>
    </source>
</evidence>